<dbReference type="VEuPathDB" id="ToxoDB:CSUI_010076"/>
<reference evidence="3 4" key="1">
    <citation type="journal article" date="2017" name="Int. J. Parasitol.">
        <title>The genome of the protozoan parasite Cystoisospora suis and a reverse vaccinology approach to identify vaccine candidates.</title>
        <authorList>
            <person name="Palmieri N."/>
            <person name="Shrestha A."/>
            <person name="Ruttkowski B."/>
            <person name="Beck T."/>
            <person name="Vogl C."/>
            <person name="Tomley F."/>
            <person name="Blake D.P."/>
            <person name="Joachim A."/>
        </authorList>
    </citation>
    <scope>NUCLEOTIDE SEQUENCE [LARGE SCALE GENOMIC DNA]</scope>
    <source>
        <strain evidence="3 4">Wien I</strain>
    </source>
</reference>
<evidence type="ECO:0008006" key="5">
    <source>
        <dbReference type="Google" id="ProtNLM"/>
    </source>
</evidence>
<gene>
    <name evidence="3" type="ORF">CSUI_010076</name>
</gene>
<accession>A0A2C6KG59</accession>
<evidence type="ECO:0000256" key="1">
    <source>
        <dbReference type="SAM" id="MobiDB-lite"/>
    </source>
</evidence>
<organism evidence="3 4">
    <name type="scientific">Cystoisospora suis</name>
    <dbReference type="NCBI Taxonomy" id="483139"/>
    <lineage>
        <taxon>Eukaryota</taxon>
        <taxon>Sar</taxon>
        <taxon>Alveolata</taxon>
        <taxon>Apicomplexa</taxon>
        <taxon>Conoidasida</taxon>
        <taxon>Coccidia</taxon>
        <taxon>Eucoccidiorida</taxon>
        <taxon>Eimeriorina</taxon>
        <taxon>Sarcocystidae</taxon>
        <taxon>Cystoisospora</taxon>
    </lineage>
</organism>
<dbReference type="EMBL" id="MIGC01006630">
    <property type="protein sequence ID" value="PHJ16109.1"/>
    <property type="molecule type" value="Genomic_DNA"/>
</dbReference>
<dbReference type="AlphaFoldDB" id="A0A2C6KG59"/>
<feature type="signal peptide" evidence="2">
    <location>
        <begin position="1"/>
        <end position="29"/>
    </location>
</feature>
<feature type="region of interest" description="Disordered" evidence="1">
    <location>
        <begin position="252"/>
        <end position="272"/>
    </location>
</feature>
<keyword evidence="4" id="KW-1185">Reference proteome</keyword>
<evidence type="ECO:0000256" key="2">
    <source>
        <dbReference type="SAM" id="SignalP"/>
    </source>
</evidence>
<proteinExistence type="predicted"/>
<dbReference type="GeneID" id="94433393"/>
<evidence type="ECO:0000313" key="4">
    <source>
        <dbReference type="Proteomes" id="UP000221165"/>
    </source>
</evidence>
<dbReference type="RefSeq" id="XP_067917840.1">
    <property type="nucleotide sequence ID" value="XM_068070182.1"/>
</dbReference>
<keyword evidence="2" id="KW-0732">Signal</keyword>
<feature type="chain" id="PRO_5012812848" description="Transmembrane protein" evidence="2">
    <location>
        <begin position="30"/>
        <end position="669"/>
    </location>
</feature>
<feature type="non-terminal residue" evidence="3">
    <location>
        <position position="669"/>
    </location>
</feature>
<sequence length="669" mass="71823">MVFFYRSIAAPAFLLLGASLNDIFRQTVSSPVDADGLQAWQARRPGDAAFALLDSIHSDQDDIHQSIHAPSSAFVDMLLESLVFPLVPLAQHQDAQSVEEHPSQTEREAILESILDGLLAPALRMLQDRQTDRSAPSEKHSRGTPYPLQRANYDGQLYHSSLSFSSDIATSSLRGRGLQSRSPIRDPNIARSLVTEFIGVLREVSGAMVDMDTASNLVPKLPESFSIQLSNMIISFGDAALMLISDAASTHRHGEQTAERVHQPGAKPTEDLKLNRTKNDTKERDIKTKDERQLILRNYGAEASPGVPLLVEKDNLEYVFNSWTASSESIDSSSVAESDLIDGMEARSAVISAAREIGAWSGADNEQLESVQQFVDEFLVPSGTAGEVAAMIDRAQEEMRMQGYVSPGPSDLDEQKMKAILAFAMELKELVGSKVECVAMAKAFFKFVLVPLGLAVPVADLLLDQKSKLLLAFATKALLLGAPGLKVPGDDGLKKLLLLGLVAPKALALLKPSTGFGNMDFKGLNDETLKKLLLLAVVAPKALELVKPSFGFGGLDLKGLGDDGLKKLLLLALIAPKGLDLLKKGSGGDLLPLVSLIPLLSGAKADKLVPLVLLAVVASGAPELAGLLKAALEKAFSLKEYGVEEVSDVSSDGEADHLEYVFNSWTASS</sequence>
<dbReference type="Proteomes" id="UP000221165">
    <property type="component" value="Unassembled WGS sequence"/>
</dbReference>
<feature type="region of interest" description="Disordered" evidence="1">
    <location>
        <begin position="129"/>
        <end position="150"/>
    </location>
</feature>
<evidence type="ECO:0000313" key="3">
    <source>
        <dbReference type="EMBL" id="PHJ16109.1"/>
    </source>
</evidence>
<dbReference type="OrthoDB" id="333565at2759"/>
<comment type="caution">
    <text evidence="3">The sequence shown here is derived from an EMBL/GenBank/DDBJ whole genome shotgun (WGS) entry which is preliminary data.</text>
</comment>
<name>A0A2C6KG59_9APIC</name>
<feature type="compositionally biased region" description="Basic and acidic residues" evidence="1">
    <location>
        <begin position="129"/>
        <end position="141"/>
    </location>
</feature>
<protein>
    <recommendedName>
        <fullName evidence="5">Transmembrane protein</fullName>
    </recommendedName>
</protein>